<evidence type="ECO:0000313" key="4">
    <source>
        <dbReference type="Proteomes" id="UP001165121"/>
    </source>
</evidence>
<evidence type="ECO:0000313" key="3">
    <source>
        <dbReference type="EMBL" id="GMF35816.1"/>
    </source>
</evidence>
<dbReference type="SUPFAM" id="SSF55797">
    <property type="entry name" value="PR-1-like"/>
    <property type="match status" value="1"/>
</dbReference>
<dbReference type="Gene3D" id="3.40.33.10">
    <property type="entry name" value="CAP"/>
    <property type="match status" value="1"/>
</dbReference>
<evidence type="ECO:0000256" key="1">
    <source>
        <dbReference type="SAM" id="SignalP"/>
    </source>
</evidence>
<dbReference type="PANTHER" id="PTHR31157:SF1">
    <property type="entry name" value="SCP DOMAIN-CONTAINING PROTEIN"/>
    <property type="match status" value="1"/>
</dbReference>
<dbReference type="PANTHER" id="PTHR31157">
    <property type="entry name" value="SCP DOMAIN-CONTAINING PROTEIN"/>
    <property type="match status" value="1"/>
</dbReference>
<dbReference type="Pfam" id="PF00188">
    <property type="entry name" value="CAP"/>
    <property type="match status" value="1"/>
</dbReference>
<protein>
    <submittedName>
        <fullName evidence="3">Unnamed protein product</fullName>
    </submittedName>
</protein>
<comment type="caution">
    <text evidence="3">The sequence shown here is derived from an EMBL/GenBank/DDBJ whole genome shotgun (WGS) entry which is preliminary data.</text>
</comment>
<evidence type="ECO:0000259" key="2">
    <source>
        <dbReference type="Pfam" id="PF00188"/>
    </source>
</evidence>
<feature type="chain" id="PRO_5040978882" evidence="1">
    <location>
        <begin position="23"/>
        <end position="162"/>
    </location>
</feature>
<dbReference type="CDD" id="cd05379">
    <property type="entry name" value="CAP_bacterial"/>
    <property type="match status" value="1"/>
</dbReference>
<accession>A0A9W6XCL9</accession>
<organism evidence="3 4">
    <name type="scientific">Phytophthora fragariaefolia</name>
    <dbReference type="NCBI Taxonomy" id="1490495"/>
    <lineage>
        <taxon>Eukaryota</taxon>
        <taxon>Sar</taxon>
        <taxon>Stramenopiles</taxon>
        <taxon>Oomycota</taxon>
        <taxon>Peronosporomycetes</taxon>
        <taxon>Peronosporales</taxon>
        <taxon>Peronosporaceae</taxon>
        <taxon>Phytophthora</taxon>
    </lineage>
</organism>
<dbReference type="InterPro" id="IPR035940">
    <property type="entry name" value="CAP_sf"/>
</dbReference>
<dbReference type="Proteomes" id="UP001165121">
    <property type="component" value="Unassembled WGS sequence"/>
</dbReference>
<dbReference type="AlphaFoldDB" id="A0A9W6XCL9"/>
<gene>
    <name evidence="3" type="ORF">Pfra01_000957600</name>
</gene>
<reference evidence="3" key="1">
    <citation type="submission" date="2023-04" db="EMBL/GenBank/DDBJ databases">
        <title>Phytophthora fragariaefolia NBRC 109709.</title>
        <authorList>
            <person name="Ichikawa N."/>
            <person name="Sato H."/>
            <person name="Tonouchi N."/>
        </authorList>
    </citation>
    <scope>NUCLEOTIDE SEQUENCE</scope>
    <source>
        <strain evidence="3">NBRC 109709</strain>
    </source>
</reference>
<proteinExistence type="predicted"/>
<dbReference type="InterPro" id="IPR014044">
    <property type="entry name" value="CAP_dom"/>
</dbReference>
<keyword evidence="1" id="KW-0732">Signal</keyword>
<feature type="signal peptide" evidence="1">
    <location>
        <begin position="1"/>
        <end position="22"/>
    </location>
</feature>
<feature type="domain" description="SCP" evidence="2">
    <location>
        <begin position="53"/>
        <end position="153"/>
    </location>
</feature>
<dbReference type="EMBL" id="BSXT01000899">
    <property type="protein sequence ID" value="GMF35816.1"/>
    <property type="molecule type" value="Genomic_DNA"/>
</dbReference>
<keyword evidence="4" id="KW-1185">Reference proteome</keyword>
<dbReference type="OrthoDB" id="568194at2759"/>
<name>A0A9W6XCL9_9STRA</name>
<sequence>MTFLPSLKAISVLVAITAVLSASTVAASSEVAGDGSNSYMTNTARNLRQEGSSRKLQRAAQSHSYDMARWSFLGHTGSDGSTIENRIDDEGFYWYDVGENVAAGQASVRSVMESWMNSRHHRANILSRDYRMFGCGYAYNPRSGYDHFWTQDFASGNGEACN</sequence>